<dbReference type="GO" id="GO:0047661">
    <property type="term" value="F:amino-acid racemase activity"/>
    <property type="evidence" value="ECO:0007669"/>
    <property type="project" value="InterPro"/>
</dbReference>
<dbReference type="Pfam" id="PF01177">
    <property type="entry name" value="Asp_Glu_race"/>
    <property type="match status" value="1"/>
</dbReference>
<name>A0A2T8FCS3_9ACTN</name>
<comment type="caution">
    <text evidence="2">The sequence shown here is derived from an EMBL/GenBank/DDBJ whole genome shotgun (WGS) entry which is preliminary data.</text>
</comment>
<gene>
    <name evidence="2" type="ORF">DDE18_07535</name>
</gene>
<dbReference type="Proteomes" id="UP000246018">
    <property type="component" value="Unassembled WGS sequence"/>
</dbReference>
<dbReference type="InterPro" id="IPR015942">
    <property type="entry name" value="Asp/Glu/hydantoin_racemase"/>
</dbReference>
<comment type="similarity">
    <text evidence="1">Belongs to the HyuE racemase family.</text>
</comment>
<dbReference type="EMBL" id="QDGZ01000003">
    <property type="protein sequence ID" value="PVG83511.1"/>
    <property type="molecule type" value="Genomic_DNA"/>
</dbReference>
<dbReference type="AlphaFoldDB" id="A0A2T8FCS3"/>
<dbReference type="Gene3D" id="3.40.50.12500">
    <property type="match status" value="1"/>
</dbReference>
<keyword evidence="3" id="KW-1185">Reference proteome</keyword>
<sequence length="226" mass="23131">MRRVVLVHTVAGLVPVFQDLAKGLPGDVKVSNIVDESLLEDAIGAGALTPSVNRRVVDHVLSAADSGAVAVLATCSSIGPAVEIASQLVGVPVLRVDEPMASTAVESGRRIGVLATVPSTLNPTVDLLRRCARSLEKDVELVPVLKDEAFTAIRSGDGARHDELIGEALLQLALQVDAIVLAQASMARVVATLEPGALSVPVFSSPSSGMARLASVLAEAAVAAPA</sequence>
<proteinExistence type="inferred from homology"/>
<dbReference type="OrthoDB" id="978447at2"/>
<protein>
    <submittedName>
        <fullName evidence="2">Asp/Glu/hydantoin racemase</fullName>
    </submittedName>
</protein>
<evidence type="ECO:0000256" key="1">
    <source>
        <dbReference type="ARBA" id="ARBA00038414"/>
    </source>
</evidence>
<dbReference type="InterPro" id="IPR053714">
    <property type="entry name" value="Iso_Racemase_Enz_sf"/>
</dbReference>
<evidence type="ECO:0000313" key="3">
    <source>
        <dbReference type="Proteomes" id="UP000246018"/>
    </source>
</evidence>
<evidence type="ECO:0000313" key="2">
    <source>
        <dbReference type="EMBL" id="PVG83511.1"/>
    </source>
</evidence>
<accession>A0A2T8FCS3</accession>
<reference evidence="2 3" key="1">
    <citation type="submission" date="2018-04" db="EMBL/GenBank/DDBJ databases">
        <title>Genome of Nocardioides gansuensis WSJ-1.</title>
        <authorList>
            <person name="Wu S."/>
            <person name="Wang G."/>
        </authorList>
    </citation>
    <scope>NUCLEOTIDE SEQUENCE [LARGE SCALE GENOMIC DNA]</scope>
    <source>
        <strain evidence="2 3">WSJ-1</strain>
    </source>
</reference>
<organism evidence="2 3">
    <name type="scientific">Nocardioides gansuensis</name>
    <dbReference type="NCBI Taxonomy" id="2138300"/>
    <lineage>
        <taxon>Bacteria</taxon>
        <taxon>Bacillati</taxon>
        <taxon>Actinomycetota</taxon>
        <taxon>Actinomycetes</taxon>
        <taxon>Propionibacteriales</taxon>
        <taxon>Nocardioidaceae</taxon>
        <taxon>Nocardioides</taxon>
    </lineage>
</organism>